<dbReference type="KEGG" id="cci:CC1G_00968"/>
<sequence length="611" mass="69157">MTPLRIGGEHRIYSIRIWLTEIDTFWWNSPAVWATPVYWSKAKHVQTSPQGWADNPLEDTSRAIEQQHDLRRRRVRVPKFNGLGPGAWGQILLASTEHLCDRSTENSFHERLSRPNARPSSGHIALLSVTALTMSSLAGALGENLQSGSHSGYKNEDLPMNHASDGGEDEEMEDDLFGNDEDVEHYAAGRTSPSSPSASAVDSERLPSQERDQRHALEYEEEEEPQEMAGQDLKEAEVTFPNIPVPRSSDGDKWVIRTPNFVQVDSKPFHPDTYIGPEHDEDDAGTETLKQRSMSIKLRVESTIRWRWTKDENGRDVQQSNSRIIRWSDGSLSLRLGKELFDISKSIDTSAGLPRQLGGSQPSTQSQTPLGKNQGLTYLVAQHKRSQVLQAEAVITGNMTLRPTSMQSETHRMLVRAVGQKHNKVARLKMADDPTMDPEREKMELVKQSNKKSKKREYDDGLGGGRRRKYSRRTADRDVWSDDEDDFAHVFGSDDDNEDGSSPRKAKRKADDERGGYQEDDFLVADDSEEEDSGYSKKKRRFGNDYEEDPLDKLDAKIEAQERGRGDADSEDDKAMDVESEEDDDEDVPVRRHTSSGRRKAINFDDDEEEE</sequence>
<dbReference type="STRING" id="240176.A8N993"/>
<feature type="compositionally biased region" description="Basic and acidic residues" evidence="1">
    <location>
        <begin position="429"/>
        <end position="445"/>
    </location>
</feature>
<accession>A8N993</accession>
<evidence type="ECO:0000313" key="3">
    <source>
        <dbReference type="Proteomes" id="UP000001861"/>
    </source>
</evidence>
<evidence type="ECO:0000313" key="2">
    <source>
        <dbReference type="EMBL" id="EAU90584.2"/>
    </source>
</evidence>
<dbReference type="PANTHER" id="PTHR23146:SF0">
    <property type="entry name" value="RNA POLYMERASE-ASSOCIATED PROTEIN LEO1"/>
    <property type="match status" value="1"/>
</dbReference>
<dbReference type="GO" id="GO:1990269">
    <property type="term" value="F:RNA polymerase II C-terminal domain phosphoserine binding"/>
    <property type="evidence" value="ECO:0007669"/>
    <property type="project" value="TreeGrafter"/>
</dbReference>
<dbReference type="InterPro" id="IPR007149">
    <property type="entry name" value="Leo1"/>
</dbReference>
<feature type="compositionally biased region" description="Basic residues" evidence="1">
    <location>
        <begin position="591"/>
        <end position="601"/>
    </location>
</feature>
<organism evidence="2 3">
    <name type="scientific">Coprinopsis cinerea (strain Okayama-7 / 130 / ATCC MYA-4618 / FGSC 9003)</name>
    <name type="common">Inky cap fungus</name>
    <name type="synonym">Hormographiella aspergillata</name>
    <dbReference type="NCBI Taxonomy" id="240176"/>
    <lineage>
        <taxon>Eukaryota</taxon>
        <taxon>Fungi</taxon>
        <taxon>Dikarya</taxon>
        <taxon>Basidiomycota</taxon>
        <taxon>Agaricomycotina</taxon>
        <taxon>Agaricomycetes</taxon>
        <taxon>Agaricomycetidae</taxon>
        <taxon>Agaricales</taxon>
        <taxon>Agaricineae</taxon>
        <taxon>Psathyrellaceae</taxon>
        <taxon>Coprinopsis</taxon>
    </lineage>
</organism>
<dbReference type="AlphaFoldDB" id="A8N993"/>
<feature type="compositionally biased region" description="Acidic residues" evidence="1">
    <location>
        <begin position="578"/>
        <end position="587"/>
    </location>
</feature>
<evidence type="ECO:0000256" key="1">
    <source>
        <dbReference type="SAM" id="MobiDB-lite"/>
    </source>
</evidence>
<dbReference type="EMBL" id="AACS02000007">
    <property type="protein sequence ID" value="EAU90584.2"/>
    <property type="molecule type" value="Genomic_DNA"/>
</dbReference>
<feature type="compositionally biased region" description="Acidic residues" evidence="1">
    <location>
        <begin position="518"/>
        <end position="533"/>
    </location>
</feature>
<dbReference type="Pfam" id="PF04004">
    <property type="entry name" value="Leo1"/>
    <property type="match status" value="1"/>
</dbReference>
<proteinExistence type="predicted"/>
<keyword evidence="3" id="KW-1185">Reference proteome</keyword>
<feature type="compositionally biased region" description="Polar residues" evidence="1">
    <location>
        <begin position="358"/>
        <end position="371"/>
    </location>
</feature>
<dbReference type="eggNOG" id="KOG2428">
    <property type="taxonomic scope" value="Eukaryota"/>
</dbReference>
<dbReference type="GeneID" id="6007893"/>
<protein>
    <submittedName>
        <fullName evidence="2">RNA polymerase-associated protein LEO1</fullName>
    </submittedName>
</protein>
<gene>
    <name evidence="2" type="ORF">CC1G_00968</name>
</gene>
<feature type="region of interest" description="Disordered" evidence="1">
    <location>
        <begin position="428"/>
        <end position="611"/>
    </location>
</feature>
<dbReference type="InParanoid" id="A8N993"/>
<reference evidence="2 3" key="1">
    <citation type="journal article" date="2010" name="Proc. Natl. Acad. Sci. U.S.A.">
        <title>Insights into evolution of multicellular fungi from the assembled chromosomes of the mushroom Coprinopsis cinerea (Coprinus cinereus).</title>
        <authorList>
            <person name="Stajich J.E."/>
            <person name="Wilke S.K."/>
            <person name="Ahren D."/>
            <person name="Au C.H."/>
            <person name="Birren B.W."/>
            <person name="Borodovsky M."/>
            <person name="Burns C."/>
            <person name="Canback B."/>
            <person name="Casselton L.A."/>
            <person name="Cheng C.K."/>
            <person name="Deng J."/>
            <person name="Dietrich F.S."/>
            <person name="Fargo D.C."/>
            <person name="Farman M.L."/>
            <person name="Gathman A.C."/>
            <person name="Goldberg J."/>
            <person name="Guigo R."/>
            <person name="Hoegger P.J."/>
            <person name="Hooker J.B."/>
            <person name="Huggins A."/>
            <person name="James T.Y."/>
            <person name="Kamada T."/>
            <person name="Kilaru S."/>
            <person name="Kodira C."/>
            <person name="Kues U."/>
            <person name="Kupfer D."/>
            <person name="Kwan H.S."/>
            <person name="Lomsadze A."/>
            <person name="Li W."/>
            <person name="Lilly W.W."/>
            <person name="Ma L.J."/>
            <person name="Mackey A.J."/>
            <person name="Manning G."/>
            <person name="Martin F."/>
            <person name="Muraguchi H."/>
            <person name="Natvig D.O."/>
            <person name="Palmerini H."/>
            <person name="Ramesh M.A."/>
            <person name="Rehmeyer C.J."/>
            <person name="Roe B.A."/>
            <person name="Shenoy N."/>
            <person name="Stanke M."/>
            <person name="Ter-Hovhannisyan V."/>
            <person name="Tunlid A."/>
            <person name="Velagapudi R."/>
            <person name="Vision T.J."/>
            <person name="Zeng Q."/>
            <person name="Zolan M.E."/>
            <person name="Pukkila P.J."/>
        </authorList>
    </citation>
    <scope>NUCLEOTIDE SEQUENCE [LARGE SCALE GENOMIC DNA]</scope>
    <source>
        <strain evidence="3">Okayama-7 / 130 / ATCC MYA-4618 / FGSC 9003</strain>
    </source>
</reference>
<dbReference type="OrthoDB" id="20844at2759"/>
<feature type="region of interest" description="Disordered" evidence="1">
    <location>
        <begin position="352"/>
        <end position="371"/>
    </location>
</feature>
<dbReference type="OMA" id="TNIYRWS"/>
<dbReference type="RefSeq" id="XP_001831421.2">
    <property type="nucleotide sequence ID" value="XM_001831369.2"/>
</dbReference>
<dbReference type="HOGENOM" id="CLU_031059_0_0_1"/>
<comment type="caution">
    <text evidence="2">The sequence shown here is derived from an EMBL/GenBank/DDBJ whole genome shotgun (WGS) entry which is preliminary data.</text>
</comment>
<dbReference type="Proteomes" id="UP000001861">
    <property type="component" value="Unassembled WGS sequence"/>
</dbReference>
<feature type="compositionally biased region" description="Basic and acidic residues" evidence="1">
    <location>
        <begin position="551"/>
        <end position="577"/>
    </location>
</feature>
<dbReference type="PANTHER" id="PTHR23146">
    <property type="entry name" value="LEO1 PROTEIN"/>
    <property type="match status" value="1"/>
</dbReference>
<feature type="compositionally biased region" description="Basic and acidic residues" evidence="1">
    <location>
        <begin position="202"/>
        <end position="212"/>
    </location>
</feature>
<name>A8N993_COPC7</name>
<feature type="region of interest" description="Disordered" evidence="1">
    <location>
        <begin position="148"/>
        <end position="174"/>
    </location>
</feature>
<dbReference type="GO" id="GO:0006368">
    <property type="term" value="P:transcription elongation by RNA polymerase II"/>
    <property type="evidence" value="ECO:0007669"/>
    <property type="project" value="InterPro"/>
</dbReference>
<dbReference type="FunCoup" id="A8N993">
    <property type="interactions" value="176"/>
</dbReference>
<feature type="region of interest" description="Disordered" evidence="1">
    <location>
        <begin position="186"/>
        <end position="212"/>
    </location>
</feature>
<dbReference type="VEuPathDB" id="FungiDB:CC1G_00968"/>
<dbReference type="GO" id="GO:0016593">
    <property type="term" value="C:Cdc73/Paf1 complex"/>
    <property type="evidence" value="ECO:0007669"/>
    <property type="project" value="InterPro"/>
</dbReference>
<dbReference type="GO" id="GO:0032968">
    <property type="term" value="P:positive regulation of transcription elongation by RNA polymerase II"/>
    <property type="evidence" value="ECO:0007669"/>
    <property type="project" value="TreeGrafter"/>
</dbReference>